<dbReference type="FunFam" id="3.30.200.20:FF:000521">
    <property type="entry name" value="Protein kinase superfamily protein"/>
    <property type="match status" value="1"/>
</dbReference>
<dbReference type="GO" id="GO:0004672">
    <property type="term" value="F:protein kinase activity"/>
    <property type="evidence" value="ECO:0000318"/>
    <property type="project" value="GO_Central"/>
</dbReference>
<dbReference type="InParanoid" id="A0A1U7Z619"/>
<evidence type="ECO:0000256" key="2">
    <source>
        <dbReference type="ARBA" id="ARBA00022840"/>
    </source>
</evidence>
<sequence length="320" mass="36842">MLCKQKSFCAEPQNSLRMRHLLSKFRVSLFPWTRRTRSGPFPFVRRFKYKDVRRATNRFGRTISTLSHGSVYKAKFQDGLVAMVKEVRTFPQGKDAFYKEVQLLGRLHHRHLVGLRGFSTGRERFLVFEYTENGTLKEHLNDPLKTPLNWRTRLEIAIGVAAALEYLYFFCDPPVYHVSINSSNILLDDNFVAKLFDIGRLGSHESQIAKPHASCSRGCMDQEWKNVVFQLGVLILELITGQSSEKEGTNLVQWIQGSNFASSMHMMVDPDLGNNYDSRELKTLLNVARLCTKTGDKPKITVPQILWYLQRRIEPSIKLA</sequence>
<dbReference type="InterPro" id="IPR000719">
    <property type="entry name" value="Prot_kinase_dom"/>
</dbReference>
<keyword evidence="4" id="KW-1185">Reference proteome</keyword>
<dbReference type="GO" id="GO:0045088">
    <property type="term" value="P:regulation of innate immune response"/>
    <property type="evidence" value="ECO:0000318"/>
    <property type="project" value="GO_Central"/>
</dbReference>
<keyword evidence="1" id="KW-0547">Nucleotide-binding</keyword>
<accession>A0A1U7Z619</accession>
<dbReference type="Gene3D" id="1.10.510.10">
    <property type="entry name" value="Transferase(Phosphotransferase) domain 1"/>
    <property type="match status" value="1"/>
</dbReference>
<evidence type="ECO:0000313" key="5">
    <source>
        <dbReference type="RefSeq" id="XP_010247785.1"/>
    </source>
</evidence>
<feature type="domain" description="Protein kinase" evidence="3">
    <location>
        <begin position="57"/>
        <end position="320"/>
    </location>
</feature>
<organism evidence="4 5">
    <name type="scientific">Nelumbo nucifera</name>
    <name type="common">Sacred lotus</name>
    <dbReference type="NCBI Taxonomy" id="4432"/>
    <lineage>
        <taxon>Eukaryota</taxon>
        <taxon>Viridiplantae</taxon>
        <taxon>Streptophyta</taxon>
        <taxon>Embryophyta</taxon>
        <taxon>Tracheophyta</taxon>
        <taxon>Spermatophyta</taxon>
        <taxon>Magnoliopsida</taxon>
        <taxon>Proteales</taxon>
        <taxon>Nelumbonaceae</taxon>
        <taxon>Nelumbo</taxon>
    </lineage>
</organism>
<keyword evidence="2" id="KW-0067">ATP-binding</keyword>
<reference evidence="5" key="1">
    <citation type="submission" date="2025-08" db="UniProtKB">
        <authorList>
            <consortium name="RefSeq"/>
        </authorList>
    </citation>
    <scope>IDENTIFICATION</scope>
</reference>
<dbReference type="Gene3D" id="3.30.200.20">
    <property type="entry name" value="Phosphorylase Kinase, domain 1"/>
    <property type="match status" value="1"/>
</dbReference>
<evidence type="ECO:0000313" key="4">
    <source>
        <dbReference type="Proteomes" id="UP000189703"/>
    </source>
</evidence>
<dbReference type="Pfam" id="PF07714">
    <property type="entry name" value="PK_Tyr_Ser-Thr"/>
    <property type="match status" value="1"/>
</dbReference>
<dbReference type="GeneID" id="104590736"/>
<dbReference type="InterPro" id="IPR001245">
    <property type="entry name" value="Ser-Thr/Tyr_kinase_cat_dom"/>
</dbReference>
<dbReference type="SUPFAM" id="SSF56112">
    <property type="entry name" value="Protein kinase-like (PK-like)"/>
    <property type="match status" value="1"/>
</dbReference>
<evidence type="ECO:0000256" key="1">
    <source>
        <dbReference type="ARBA" id="ARBA00022741"/>
    </source>
</evidence>
<dbReference type="OMA" id="PQILWYL"/>
<dbReference type="eggNOG" id="KOG1187">
    <property type="taxonomic scope" value="Eukaryota"/>
</dbReference>
<protein>
    <submittedName>
        <fullName evidence="5">Probable receptor-like protein kinase At1g49730</fullName>
    </submittedName>
</protein>
<dbReference type="KEGG" id="nnu:104590736"/>
<gene>
    <name evidence="5" type="primary">LOC104590736</name>
</gene>
<dbReference type="PROSITE" id="PS50011">
    <property type="entry name" value="PROTEIN_KINASE_DOM"/>
    <property type="match status" value="1"/>
</dbReference>
<name>A0A1U7Z619_NELNU</name>
<proteinExistence type="predicted"/>
<dbReference type="PANTHER" id="PTHR27001">
    <property type="entry name" value="OS01G0253100 PROTEIN"/>
    <property type="match status" value="1"/>
</dbReference>
<dbReference type="PANTHER" id="PTHR27001:SF20">
    <property type="entry name" value="PROTEIN KINASE SUPERFAMILY PROTEIN"/>
    <property type="match status" value="1"/>
</dbReference>
<dbReference type="InterPro" id="IPR011009">
    <property type="entry name" value="Kinase-like_dom_sf"/>
</dbReference>
<dbReference type="RefSeq" id="XP_010247785.1">
    <property type="nucleotide sequence ID" value="XM_010249483.2"/>
</dbReference>
<dbReference type="FunCoup" id="A0A1U7Z619">
    <property type="interactions" value="1339"/>
</dbReference>
<dbReference type="AlphaFoldDB" id="A0A1U7Z619"/>
<evidence type="ECO:0000259" key="3">
    <source>
        <dbReference type="PROSITE" id="PS50011"/>
    </source>
</evidence>
<dbReference type="OrthoDB" id="4062651at2759"/>
<dbReference type="GO" id="GO:0005524">
    <property type="term" value="F:ATP binding"/>
    <property type="evidence" value="ECO:0007669"/>
    <property type="project" value="UniProtKB-KW"/>
</dbReference>
<dbReference type="Proteomes" id="UP000189703">
    <property type="component" value="Unplaced"/>
</dbReference>